<dbReference type="Proteomes" id="UP000585749">
    <property type="component" value="Unassembled WGS sequence"/>
</dbReference>
<dbReference type="InterPro" id="IPR002606">
    <property type="entry name" value="Riboflavin_kinase_bac"/>
</dbReference>
<sequence length="312" mass="35253">MEVIYLHHPYKPDQIKKDPIVLAMGFFDGVHAGHRMVIKKAAQEAKKRGLKLAVLTYDHHPSVAFKTYTTPLTYLTTLPKKLEILASLGVDIAYVVSFTSQFSKLDPQDFVNQYMVGLHAAAVVAGFDHTYGPKNADMMHLPVYAENRFDVIEVQQVNVDGQESASTRTRQLIDNGDLDEAQRLLLRPYETTGLIVHGEARGRELGYPTANVETTSGERLPGIGIYVVEMKIGDTWYPGMASIGYNVTFGENRPKTVEINLFDFHNAIYGETVQVKWHHFLRGEVKFANKEELIKQLAKDEQQSRLFLKDNK</sequence>
<dbReference type="SUPFAM" id="SSF82114">
    <property type="entry name" value="Riboflavin kinase-like"/>
    <property type="match status" value="1"/>
</dbReference>
<dbReference type="GO" id="GO:0005524">
    <property type="term" value="F:ATP binding"/>
    <property type="evidence" value="ECO:0007669"/>
    <property type="project" value="UniProtKB-UniRule"/>
</dbReference>
<evidence type="ECO:0000259" key="15">
    <source>
        <dbReference type="SMART" id="SM00904"/>
    </source>
</evidence>
<dbReference type="UniPathway" id="UPA00277">
    <property type="reaction ID" value="UER00407"/>
</dbReference>
<dbReference type="GO" id="GO:0008531">
    <property type="term" value="F:riboflavin kinase activity"/>
    <property type="evidence" value="ECO:0007669"/>
    <property type="project" value="UniProtKB-UniRule"/>
</dbReference>
<dbReference type="InterPro" id="IPR023465">
    <property type="entry name" value="Riboflavin_kinase_dom_sf"/>
</dbReference>
<feature type="domain" description="Riboflavin kinase" evidence="15">
    <location>
        <begin position="184"/>
        <end position="309"/>
    </location>
</feature>
<dbReference type="Pfam" id="PF06574">
    <property type="entry name" value="FAD_syn"/>
    <property type="match status" value="1"/>
</dbReference>
<proteinExistence type="inferred from homology"/>
<dbReference type="NCBIfam" id="TIGR00083">
    <property type="entry name" value="ribF"/>
    <property type="match status" value="1"/>
</dbReference>
<keyword evidence="3 14" id="KW-0285">Flavoprotein</keyword>
<dbReference type="GO" id="GO:0006747">
    <property type="term" value="P:FAD biosynthetic process"/>
    <property type="evidence" value="ECO:0007669"/>
    <property type="project" value="UniProtKB-UniRule"/>
</dbReference>
<dbReference type="EC" id="2.7.1.26" evidence="14"/>
<evidence type="ECO:0000256" key="14">
    <source>
        <dbReference type="PIRNR" id="PIRNR004491"/>
    </source>
</evidence>
<dbReference type="RefSeq" id="WP_074427341.1">
    <property type="nucleotide sequence ID" value="NZ_BJEG01000005.1"/>
</dbReference>
<protein>
    <recommendedName>
        <fullName evidence="14">Riboflavin biosynthesis protein</fullName>
    </recommendedName>
    <domain>
        <recommendedName>
            <fullName evidence="14">Riboflavin kinase</fullName>
            <ecNumber evidence="14">2.7.1.26</ecNumber>
        </recommendedName>
        <alternativeName>
            <fullName evidence="14">Flavokinase</fullName>
        </alternativeName>
    </domain>
    <domain>
        <recommendedName>
            <fullName evidence="14">FMN adenylyltransferase</fullName>
            <ecNumber evidence="14">2.7.7.2</ecNumber>
        </recommendedName>
        <alternativeName>
            <fullName evidence="14">FAD pyrophosphorylase</fullName>
        </alternativeName>
        <alternativeName>
            <fullName evidence="14">FAD synthase</fullName>
        </alternativeName>
    </domain>
</protein>
<dbReference type="InterPro" id="IPR015864">
    <property type="entry name" value="FAD_synthase"/>
</dbReference>
<keyword evidence="8 14" id="KW-0418">Kinase</keyword>
<dbReference type="AlphaFoldDB" id="A0A4Y4G007"/>
<comment type="pathway">
    <text evidence="2 14">Cofactor biosynthesis; FMN biosynthesis; FMN from riboflavin (ATP route): step 1/1.</text>
</comment>
<dbReference type="Pfam" id="PF01687">
    <property type="entry name" value="Flavokinase"/>
    <property type="match status" value="1"/>
</dbReference>
<evidence type="ECO:0000256" key="2">
    <source>
        <dbReference type="ARBA" id="ARBA00005201"/>
    </source>
</evidence>
<evidence type="ECO:0000256" key="7">
    <source>
        <dbReference type="ARBA" id="ARBA00022741"/>
    </source>
</evidence>
<evidence type="ECO:0000256" key="9">
    <source>
        <dbReference type="ARBA" id="ARBA00022827"/>
    </source>
</evidence>
<evidence type="ECO:0000256" key="3">
    <source>
        <dbReference type="ARBA" id="ARBA00022630"/>
    </source>
</evidence>
<dbReference type="UniPathway" id="UPA00276">
    <property type="reaction ID" value="UER00406"/>
</dbReference>
<dbReference type="GO" id="GO:0003919">
    <property type="term" value="F:FMN adenylyltransferase activity"/>
    <property type="evidence" value="ECO:0007669"/>
    <property type="project" value="UniProtKB-UniRule"/>
</dbReference>
<evidence type="ECO:0000256" key="1">
    <source>
        <dbReference type="ARBA" id="ARBA00004726"/>
    </source>
</evidence>
<keyword evidence="11" id="KW-0511">Multifunctional enzyme</keyword>
<dbReference type="InterPro" id="IPR014729">
    <property type="entry name" value="Rossmann-like_a/b/a_fold"/>
</dbReference>
<dbReference type="FunFam" id="3.40.50.620:FF:000021">
    <property type="entry name" value="Riboflavin biosynthesis protein"/>
    <property type="match status" value="1"/>
</dbReference>
<comment type="catalytic activity">
    <reaction evidence="12 14">
        <text>riboflavin + ATP = FMN + ADP + H(+)</text>
        <dbReference type="Rhea" id="RHEA:14357"/>
        <dbReference type="ChEBI" id="CHEBI:15378"/>
        <dbReference type="ChEBI" id="CHEBI:30616"/>
        <dbReference type="ChEBI" id="CHEBI:57986"/>
        <dbReference type="ChEBI" id="CHEBI:58210"/>
        <dbReference type="ChEBI" id="CHEBI:456216"/>
        <dbReference type="EC" id="2.7.1.26"/>
    </reaction>
</comment>
<keyword evidence="4 14" id="KW-0288">FMN</keyword>
<evidence type="ECO:0000256" key="8">
    <source>
        <dbReference type="ARBA" id="ARBA00022777"/>
    </source>
</evidence>
<dbReference type="Gene3D" id="2.40.30.30">
    <property type="entry name" value="Riboflavin kinase-like"/>
    <property type="match status" value="1"/>
</dbReference>
<keyword evidence="9 14" id="KW-0274">FAD</keyword>
<comment type="pathway">
    <text evidence="1 14">Cofactor biosynthesis; FAD biosynthesis; FAD from FMN: step 1/1.</text>
</comment>
<evidence type="ECO:0000256" key="13">
    <source>
        <dbReference type="ARBA" id="ARBA00049494"/>
    </source>
</evidence>
<dbReference type="SUPFAM" id="SSF52374">
    <property type="entry name" value="Nucleotidylyl transferase"/>
    <property type="match status" value="1"/>
</dbReference>
<keyword evidence="18" id="KW-1185">Reference proteome</keyword>
<evidence type="ECO:0000256" key="12">
    <source>
        <dbReference type="ARBA" id="ARBA00047880"/>
    </source>
</evidence>
<dbReference type="GO" id="GO:0009398">
    <property type="term" value="P:FMN biosynthetic process"/>
    <property type="evidence" value="ECO:0007669"/>
    <property type="project" value="UniProtKB-UniRule"/>
</dbReference>
<evidence type="ECO:0000256" key="5">
    <source>
        <dbReference type="ARBA" id="ARBA00022679"/>
    </source>
</evidence>
<evidence type="ECO:0000256" key="4">
    <source>
        <dbReference type="ARBA" id="ARBA00022643"/>
    </source>
</evidence>
<keyword evidence="10 14" id="KW-0067">ATP-binding</keyword>
<name>A0A4Y4G007_WEIHE</name>
<dbReference type="InterPro" id="IPR023468">
    <property type="entry name" value="Riboflavin_kinase"/>
</dbReference>
<dbReference type="SMART" id="SM00904">
    <property type="entry name" value="Flavokinase"/>
    <property type="match status" value="1"/>
</dbReference>
<comment type="similarity">
    <text evidence="14">Belongs to the ribF family.</text>
</comment>
<reference evidence="17 18" key="1">
    <citation type="submission" date="2016-08" db="EMBL/GenBank/DDBJ databases">
        <authorList>
            <person name="Varghese N."/>
            <person name="Submissions Spin"/>
        </authorList>
    </citation>
    <scope>NUCLEOTIDE SEQUENCE [LARGE SCALE GENOMIC DNA]</scope>
    <source>
        <strain evidence="17 18">R-53116</strain>
    </source>
</reference>
<evidence type="ECO:0000313" key="18">
    <source>
        <dbReference type="Proteomes" id="UP000182448"/>
    </source>
</evidence>
<gene>
    <name evidence="16" type="primary">ribF</name>
    <name evidence="17" type="ORF">GA0061075_10724</name>
    <name evidence="16" type="ORF">HF960_03165</name>
</gene>
<dbReference type="EMBL" id="JAAXPM010000002">
    <property type="protein sequence ID" value="NKY66693.1"/>
    <property type="molecule type" value="Genomic_DNA"/>
</dbReference>
<evidence type="ECO:0000256" key="10">
    <source>
        <dbReference type="ARBA" id="ARBA00022840"/>
    </source>
</evidence>
<comment type="caution">
    <text evidence="16">The sequence shown here is derived from an EMBL/GenBank/DDBJ whole genome shotgun (WGS) entry which is preliminary data.</text>
</comment>
<keyword evidence="5 14" id="KW-0808">Transferase</keyword>
<reference evidence="16 19" key="2">
    <citation type="submission" date="2020-04" db="EMBL/GenBank/DDBJ databases">
        <title>MicrobeNet Type strains.</title>
        <authorList>
            <person name="Nicholson A.C."/>
        </authorList>
    </citation>
    <scope>NUCLEOTIDE SEQUENCE [LARGE SCALE GENOMIC DNA]</scope>
    <source>
        <strain evidence="16 19">CCUG 33494</strain>
    </source>
</reference>
<dbReference type="Gene3D" id="3.40.50.620">
    <property type="entry name" value="HUPs"/>
    <property type="match status" value="1"/>
</dbReference>
<organism evidence="16 19">
    <name type="scientific">Weissella hellenica</name>
    <dbReference type="NCBI Taxonomy" id="46256"/>
    <lineage>
        <taxon>Bacteria</taxon>
        <taxon>Bacillati</taxon>
        <taxon>Bacillota</taxon>
        <taxon>Bacilli</taxon>
        <taxon>Lactobacillales</taxon>
        <taxon>Lactobacillaceae</taxon>
        <taxon>Weissella</taxon>
    </lineage>
</organism>
<dbReference type="InterPro" id="IPR015865">
    <property type="entry name" value="Riboflavin_kinase_bac/euk"/>
</dbReference>
<keyword evidence="6 14" id="KW-0548">Nucleotidyltransferase</keyword>
<dbReference type="OrthoDB" id="9803667at2"/>
<keyword evidence="7 14" id="KW-0547">Nucleotide-binding</keyword>
<dbReference type="GO" id="GO:0009231">
    <property type="term" value="P:riboflavin biosynthetic process"/>
    <property type="evidence" value="ECO:0007669"/>
    <property type="project" value="InterPro"/>
</dbReference>
<dbReference type="Proteomes" id="UP000182448">
    <property type="component" value="Unassembled WGS sequence"/>
</dbReference>
<accession>A0A4Y4G007</accession>
<evidence type="ECO:0000313" key="16">
    <source>
        <dbReference type="EMBL" id="NKY66693.1"/>
    </source>
</evidence>
<dbReference type="PANTHER" id="PTHR22749:SF6">
    <property type="entry name" value="RIBOFLAVIN KINASE"/>
    <property type="match status" value="1"/>
</dbReference>
<evidence type="ECO:0000313" key="17">
    <source>
        <dbReference type="EMBL" id="SCB92818.1"/>
    </source>
</evidence>
<dbReference type="EC" id="2.7.7.2" evidence="14"/>
<dbReference type="PANTHER" id="PTHR22749">
    <property type="entry name" value="RIBOFLAVIN KINASE/FMN ADENYLYLTRANSFERASE"/>
    <property type="match status" value="1"/>
</dbReference>
<evidence type="ECO:0000256" key="11">
    <source>
        <dbReference type="ARBA" id="ARBA00023268"/>
    </source>
</evidence>
<evidence type="ECO:0000313" key="19">
    <source>
        <dbReference type="Proteomes" id="UP000585749"/>
    </source>
</evidence>
<evidence type="ECO:0000256" key="6">
    <source>
        <dbReference type="ARBA" id="ARBA00022695"/>
    </source>
</evidence>
<comment type="catalytic activity">
    <reaction evidence="13 14">
        <text>FMN + ATP + H(+) = FAD + diphosphate</text>
        <dbReference type="Rhea" id="RHEA:17237"/>
        <dbReference type="ChEBI" id="CHEBI:15378"/>
        <dbReference type="ChEBI" id="CHEBI:30616"/>
        <dbReference type="ChEBI" id="CHEBI:33019"/>
        <dbReference type="ChEBI" id="CHEBI:57692"/>
        <dbReference type="ChEBI" id="CHEBI:58210"/>
        <dbReference type="EC" id="2.7.7.2"/>
    </reaction>
</comment>
<dbReference type="EMBL" id="FMAW01000007">
    <property type="protein sequence ID" value="SCB92818.1"/>
    <property type="molecule type" value="Genomic_DNA"/>
</dbReference>
<dbReference type="PIRSF" id="PIRSF004491">
    <property type="entry name" value="FAD_Synth"/>
    <property type="match status" value="1"/>
</dbReference>
<dbReference type="CDD" id="cd02064">
    <property type="entry name" value="FAD_synthetase_N"/>
    <property type="match status" value="1"/>
</dbReference>